<dbReference type="PANTHER" id="PTHR10443">
    <property type="entry name" value="MICROSOMAL DIPEPTIDASE"/>
    <property type="match status" value="1"/>
</dbReference>
<dbReference type="GO" id="GO:0006508">
    <property type="term" value="P:proteolysis"/>
    <property type="evidence" value="ECO:0007669"/>
    <property type="project" value="InterPro"/>
</dbReference>
<organism evidence="1 2">
    <name type="scientific">Lawsonibacter hominis</name>
    <dbReference type="NCBI Taxonomy" id="2763053"/>
    <lineage>
        <taxon>Bacteria</taxon>
        <taxon>Bacillati</taxon>
        <taxon>Bacillota</taxon>
        <taxon>Clostridia</taxon>
        <taxon>Eubacteriales</taxon>
        <taxon>Oscillospiraceae</taxon>
        <taxon>Lawsonibacter</taxon>
    </lineage>
</organism>
<dbReference type="PANTHER" id="PTHR10443:SF12">
    <property type="entry name" value="DIPEPTIDASE"/>
    <property type="match status" value="1"/>
</dbReference>
<comment type="caution">
    <text evidence="1">The sequence shown here is derived from an EMBL/GenBank/DDBJ whole genome shotgun (WGS) entry which is preliminary data.</text>
</comment>
<evidence type="ECO:0000313" key="2">
    <source>
        <dbReference type="Proteomes" id="UP000661435"/>
    </source>
</evidence>
<dbReference type="Pfam" id="PF01244">
    <property type="entry name" value="Peptidase_M19"/>
    <property type="match status" value="1"/>
</dbReference>
<dbReference type="Proteomes" id="UP000661435">
    <property type="component" value="Unassembled WGS sequence"/>
</dbReference>
<evidence type="ECO:0000313" key="1">
    <source>
        <dbReference type="EMBL" id="MBC5732696.1"/>
    </source>
</evidence>
<accession>A0A8J6M7T8</accession>
<gene>
    <name evidence="1" type="ORF">H8S57_02995</name>
</gene>
<keyword evidence="2" id="KW-1185">Reference proteome</keyword>
<protein>
    <submittedName>
        <fullName evidence="1">Membrane dipeptidase</fullName>
    </submittedName>
</protein>
<proteinExistence type="predicted"/>
<dbReference type="PROSITE" id="PS51365">
    <property type="entry name" value="RENAL_DIPEPTIDASE_2"/>
    <property type="match status" value="1"/>
</dbReference>
<sequence length="320" mass="35881">MHSTIDLFDGHCDTILQRYLYGGSLRRNEGHVDLERAGKYRRYAQFFALFGAAEDFPGRDLRRLRLGELFREEYAVFQREMAENRDRVVHCRTADQAADAFAAGKTAAFLSAEGGELLDCSLERLEEAWRLGVRAVNLTWNHANDLSGSNAEETDRGLSAQGRAFVDQMGRLGMLVDVSHLSDPGFWDVAERVDGPFLASHSNSRAVFSHPRSLTDAQFTAIIDHNGVAGLNLYARFLGERADVDTVVAHLEHWLELGGEQNVCLGGDLDGCSLLPEGIKGIQDLDRLWERLLQRNYSEALLRALFFENLMRVVSEVCTM</sequence>
<dbReference type="GO" id="GO:0070573">
    <property type="term" value="F:metallodipeptidase activity"/>
    <property type="evidence" value="ECO:0007669"/>
    <property type="project" value="InterPro"/>
</dbReference>
<dbReference type="InterPro" id="IPR008257">
    <property type="entry name" value="Pept_M19"/>
</dbReference>
<name>A0A8J6M7T8_9FIRM</name>
<dbReference type="Gene3D" id="3.20.20.140">
    <property type="entry name" value="Metal-dependent hydrolases"/>
    <property type="match status" value="1"/>
</dbReference>
<dbReference type="EMBL" id="JACOPP010000002">
    <property type="protein sequence ID" value="MBC5732696.1"/>
    <property type="molecule type" value="Genomic_DNA"/>
</dbReference>
<dbReference type="RefSeq" id="WP_186906581.1">
    <property type="nucleotide sequence ID" value="NZ_JACOPP010000002.1"/>
</dbReference>
<reference evidence="1" key="1">
    <citation type="submission" date="2020-08" db="EMBL/GenBank/DDBJ databases">
        <title>Genome public.</title>
        <authorList>
            <person name="Liu C."/>
            <person name="Sun Q."/>
        </authorList>
    </citation>
    <scope>NUCLEOTIDE SEQUENCE</scope>
    <source>
        <strain evidence="1">NSJ-51</strain>
    </source>
</reference>
<dbReference type="SUPFAM" id="SSF51556">
    <property type="entry name" value="Metallo-dependent hydrolases"/>
    <property type="match status" value="1"/>
</dbReference>
<dbReference type="InterPro" id="IPR032466">
    <property type="entry name" value="Metal_Hydrolase"/>
</dbReference>
<dbReference type="AlphaFoldDB" id="A0A8J6M7T8"/>